<dbReference type="GO" id="GO:0071555">
    <property type="term" value="P:cell wall organization"/>
    <property type="evidence" value="ECO:0007669"/>
    <property type="project" value="UniProtKB-KW"/>
</dbReference>
<evidence type="ECO:0000256" key="5">
    <source>
        <dbReference type="ARBA" id="ARBA00022989"/>
    </source>
</evidence>
<keyword evidence="2" id="KW-0328">Glycosyltransferase</keyword>
<reference evidence="9 10" key="1">
    <citation type="journal article" date="2020" name="IScience">
        <title>Genome Sequencing of the Endangered Kingdonia uniflora (Circaeasteraceae, Ranunculales) Reveals Potential Mechanisms of Evolutionary Specialization.</title>
        <authorList>
            <person name="Sun Y."/>
            <person name="Deng T."/>
            <person name="Zhang A."/>
            <person name="Moore M.J."/>
            <person name="Landis J.B."/>
            <person name="Lin N."/>
            <person name="Zhang H."/>
            <person name="Zhang X."/>
            <person name="Huang J."/>
            <person name="Zhang X."/>
            <person name="Sun H."/>
            <person name="Wang H."/>
        </authorList>
    </citation>
    <scope>NUCLEOTIDE SEQUENCE [LARGE SCALE GENOMIC DNA]</scope>
    <source>
        <strain evidence="9">TB1705</strain>
        <tissue evidence="9">Leaf</tissue>
    </source>
</reference>
<feature type="transmembrane region" description="Helical" evidence="8">
    <location>
        <begin position="76"/>
        <end position="95"/>
    </location>
</feature>
<keyword evidence="6 8" id="KW-0472">Membrane</keyword>
<evidence type="ECO:0008006" key="11">
    <source>
        <dbReference type="Google" id="ProtNLM"/>
    </source>
</evidence>
<keyword evidence="7" id="KW-0961">Cell wall biogenesis/degradation</keyword>
<evidence type="ECO:0000256" key="7">
    <source>
        <dbReference type="ARBA" id="ARBA00023316"/>
    </source>
</evidence>
<feature type="transmembrane region" description="Helical" evidence="8">
    <location>
        <begin position="237"/>
        <end position="255"/>
    </location>
</feature>
<evidence type="ECO:0000313" key="10">
    <source>
        <dbReference type="Proteomes" id="UP000541444"/>
    </source>
</evidence>
<comment type="subcellular location">
    <subcellularLocation>
        <location evidence="1">Endomembrane system</location>
    </subcellularLocation>
</comment>
<protein>
    <recommendedName>
        <fullName evidence="11">Cellulose synthase</fullName>
    </recommendedName>
</protein>
<dbReference type="Proteomes" id="UP000541444">
    <property type="component" value="Unassembled WGS sequence"/>
</dbReference>
<gene>
    <name evidence="9" type="ORF">GIB67_028769</name>
</gene>
<keyword evidence="3" id="KW-0808">Transferase</keyword>
<evidence type="ECO:0000256" key="4">
    <source>
        <dbReference type="ARBA" id="ARBA00022692"/>
    </source>
</evidence>
<keyword evidence="5 8" id="KW-1133">Transmembrane helix</keyword>
<organism evidence="9 10">
    <name type="scientific">Kingdonia uniflora</name>
    <dbReference type="NCBI Taxonomy" id="39325"/>
    <lineage>
        <taxon>Eukaryota</taxon>
        <taxon>Viridiplantae</taxon>
        <taxon>Streptophyta</taxon>
        <taxon>Embryophyta</taxon>
        <taxon>Tracheophyta</taxon>
        <taxon>Spermatophyta</taxon>
        <taxon>Magnoliopsida</taxon>
        <taxon>Ranunculales</taxon>
        <taxon>Circaeasteraceae</taxon>
        <taxon>Kingdonia</taxon>
    </lineage>
</organism>
<dbReference type="GO" id="GO:0012505">
    <property type="term" value="C:endomembrane system"/>
    <property type="evidence" value="ECO:0007669"/>
    <property type="project" value="UniProtKB-SubCell"/>
</dbReference>
<dbReference type="InterPro" id="IPR005150">
    <property type="entry name" value="Cellulose_synth"/>
</dbReference>
<proteinExistence type="predicted"/>
<evidence type="ECO:0000256" key="8">
    <source>
        <dbReference type="SAM" id="Phobius"/>
    </source>
</evidence>
<feature type="transmembrane region" description="Helical" evidence="8">
    <location>
        <begin position="205"/>
        <end position="225"/>
    </location>
</feature>
<dbReference type="GO" id="GO:0016760">
    <property type="term" value="F:cellulose synthase (UDP-forming) activity"/>
    <property type="evidence" value="ECO:0007669"/>
    <property type="project" value="InterPro"/>
</dbReference>
<keyword evidence="4 8" id="KW-0812">Transmembrane</keyword>
<dbReference type="AlphaFoldDB" id="A0A7J7M254"/>
<name>A0A7J7M254_9MAGN</name>
<dbReference type="GO" id="GO:0030244">
    <property type="term" value="P:cellulose biosynthetic process"/>
    <property type="evidence" value="ECO:0007669"/>
    <property type="project" value="InterPro"/>
</dbReference>
<evidence type="ECO:0000313" key="9">
    <source>
        <dbReference type="EMBL" id="KAF6148932.1"/>
    </source>
</evidence>
<evidence type="ECO:0000256" key="6">
    <source>
        <dbReference type="ARBA" id="ARBA00023136"/>
    </source>
</evidence>
<comment type="caution">
    <text evidence="9">The sequence shown here is derived from an EMBL/GenBank/DDBJ whole genome shotgun (WGS) entry which is preliminary data.</text>
</comment>
<evidence type="ECO:0000256" key="1">
    <source>
        <dbReference type="ARBA" id="ARBA00004308"/>
    </source>
</evidence>
<dbReference type="Pfam" id="PF03552">
    <property type="entry name" value="Cellulose_synt"/>
    <property type="match status" value="1"/>
</dbReference>
<evidence type="ECO:0000256" key="2">
    <source>
        <dbReference type="ARBA" id="ARBA00022676"/>
    </source>
</evidence>
<keyword evidence="10" id="KW-1185">Reference proteome</keyword>
<accession>A0A7J7M254</accession>
<feature type="transmembrane region" description="Helical" evidence="8">
    <location>
        <begin position="115"/>
        <end position="132"/>
    </location>
</feature>
<dbReference type="GO" id="GO:0016020">
    <property type="term" value="C:membrane"/>
    <property type="evidence" value="ECO:0007669"/>
    <property type="project" value="InterPro"/>
</dbReference>
<dbReference type="OrthoDB" id="72851at2759"/>
<dbReference type="EMBL" id="JACGCM010001824">
    <property type="protein sequence ID" value="KAF6148932.1"/>
    <property type="molecule type" value="Genomic_DNA"/>
</dbReference>
<sequence>MLESTFTGYYLHSKGWTSTYLYPSNPAFLGCPPTSMNEALVQGMKWMSELFRMSISKFSPFTYGLTSRMSILQTMCYGYFMISPLYFLPMSLYALVPQLCLLSGTPVYPKVSNPWFIWFAIHLIGCLGHHLYEVLTTGASFKAWWNEVRMGMIRSVTANIFGCIDAIMKAIGIKKMDLTLTNKAVDEDQLEKYKKDDFDFQGDKIFIVPLVILVLLNTVSFIGGVGRVIIEGSYDEMFGQIFLSFFILVASYPIIEGIVTGKKNETI</sequence>
<dbReference type="PANTHER" id="PTHR13301">
    <property type="entry name" value="X-BOX TRANSCRIPTION FACTOR-RELATED"/>
    <property type="match status" value="1"/>
</dbReference>
<evidence type="ECO:0000256" key="3">
    <source>
        <dbReference type="ARBA" id="ARBA00022679"/>
    </source>
</evidence>